<protein>
    <recommendedName>
        <fullName evidence="1">Prion-inhibition and propagation HeLo domain-containing protein</fullName>
    </recommendedName>
</protein>
<sequence length="591" mass="66115">MATVVGEVLVAAEVLMKVVEIGQICAAAVKEWQAFSNDAKEIYLKFNHENRKMEALHRVLTDKDKFGLGKPLFELMEPQQQHDVKDILLHLLQLLHCFQTLAHKYNMSGAQAEDSGTKELLESALASQALEDALPDMERRVRWLQTTTGWTKKVRWTAGGKTDAQKLVAGIRDWLVLISEEIDQHFWNLAGLAQNSVGEGTATSPATLDKDLSAGFTRLSLLGDDHDIATLSLNNSMRVRRRVLQLRAERLPTGEAFPSSLLEEASNVQIGPEVQHARFQATVSKDRAISDALVEFRSYQGEAEHVESGMKSLCMMLMEPKHESFRLPCPQGLYHDEAEARYGLLFPLSSLGAKDLNSLWTLEQVISTTERERLPAPLKTPRLEDRFRLALTIATALARFHSVGWYYQGMNSKNICLVENNATVAFDKPFLFGFTKTRSFDEKVSYDDSDLANNVYRHPLRWEPHPRSRHNALYDLYSLGVALLEIGLWRPAAGLLSPTGQADNFDMSAFMTDTYQVQAYLKGWAKKALATNLGSTYQQIVLGLLRAQPESASGGTWQTLPAQKRLMHAIGILQELCESLTLTLDEGISTA</sequence>
<proteinExistence type="predicted"/>
<feature type="domain" description="Prion-inhibition and propagation HeLo" evidence="1">
    <location>
        <begin position="77"/>
        <end position="174"/>
    </location>
</feature>
<reference evidence="2" key="1">
    <citation type="journal article" date="2021" name="Nat. Commun.">
        <title>Genetic determinants of endophytism in the Arabidopsis root mycobiome.</title>
        <authorList>
            <person name="Mesny F."/>
            <person name="Miyauchi S."/>
            <person name="Thiergart T."/>
            <person name="Pickel B."/>
            <person name="Atanasova L."/>
            <person name="Karlsson M."/>
            <person name="Huettel B."/>
            <person name="Barry K.W."/>
            <person name="Haridas S."/>
            <person name="Chen C."/>
            <person name="Bauer D."/>
            <person name="Andreopoulos W."/>
            <person name="Pangilinan J."/>
            <person name="LaButti K."/>
            <person name="Riley R."/>
            <person name="Lipzen A."/>
            <person name="Clum A."/>
            <person name="Drula E."/>
            <person name="Henrissat B."/>
            <person name="Kohler A."/>
            <person name="Grigoriev I.V."/>
            <person name="Martin F.M."/>
            <person name="Hacquard S."/>
        </authorList>
    </citation>
    <scope>NUCLEOTIDE SEQUENCE</scope>
    <source>
        <strain evidence="2">MPI-CAGE-AT-0147</strain>
    </source>
</reference>
<organism evidence="2 3">
    <name type="scientific">Dactylonectria macrodidyma</name>
    <dbReference type="NCBI Taxonomy" id="307937"/>
    <lineage>
        <taxon>Eukaryota</taxon>
        <taxon>Fungi</taxon>
        <taxon>Dikarya</taxon>
        <taxon>Ascomycota</taxon>
        <taxon>Pezizomycotina</taxon>
        <taxon>Sordariomycetes</taxon>
        <taxon>Hypocreomycetidae</taxon>
        <taxon>Hypocreales</taxon>
        <taxon>Nectriaceae</taxon>
        <taxon>Dactylonectria</taxon>
    </lineage>
</organism>
<dbReference type="AlphaFoldDB" id="A0A9P9FTL6"/>
<accession>A0A9P9FTL6</accession>
<dbReference type="OrthoDB" id="1911848at2759"/>
<dbReference type="Proteomes" id="UP000738349">
    <property type="component" value="Unassembled WGS sequence"/>
</dbReference>
<dbReference type="InterPro" id="IPR038305">
    <property type="entry name" value="HeLo_sf"/>
</dbReference>
<dbReference type="EMBL" id="JAGMUV010000001">
    <property type="protein sequence ID" value="KAH7176898.1"/>
    <property type="molecule type" value="Genomic_DNA"/>
</dbReference>
<dbReference type="PANTHER" id="PTHR37542">
    <property type="entry name" value="HELO DOMAIN-CONTAINING PROTEIN-RELATED"/>
    <property type="match status" value="1"/>
</dbReference>
<evidence type="ECO:0000259" key="1">
    <source>
        <dbReference type="Pfam" id="PF14479"/>
    </source>
</evidence>
<evidence type="ECO:0000313" key="3">
    <source>
        <dbReference type="Proteomes" id="UP000738349"/>
    </source>
</evidence>
<dbReference type="InterPro" id="IPR029498">
    <property type="entry name" value="HeLo_dom"/>
</dbReference>
<dbReference type="Gene3D" id="1.20.120.1020">
    <property type="entry name" value="Prion-inhibition and propagation, HeLo domain"/>
    <property type="match status" value="1"/>
</dbReference>
<evidence type="ECO:0000313" key="2">
    <source>
        <dbReference type="EMBL" id="KAH7176898.1"/>
    </source>
</evidence>
<dbReference type="SUPFAM" id="SSF56112">
    <property type="entry name" value="Protein kinase-like (PK-like)"/>
    <property type="match status" value="1"/>
</dbReference>
<name>A0A9P9FTL6_9HYPO</name>
<keyword evidence="3" id="KW-1185">Reference proteome</keyword>
<dbReference type="InterPro" id="IPR011009">
    <property type="entry name" value="Kinase-like_dom_sf"/>
</dbReference>
<gene>
    <name evidence="2" type="ORF">EDB81DRAFT_898382</name>
</gene>
<dbReference type="PANTHER" id="PTHR37542:SF3">
    <property type="entry name" value="PRION-INHIBITION AND PROPAGATION HELO DOMAIN-CONTAINING PROTEIN"/>
    <property type="match status" value="1"/>
</dbReference>
<dbReference type="Gene3D" id="1.10.510.10">
    <property type="entry name" value="Transferase(Phosphotransferase) domain 1"/>
    <property type="match status" value="1"/>
</dbReference>
<comment type="caution">
    <text evidence="2">The sequence shown here is derived from an EMBL/GenBank/DDBJ whole genome shotgun (WGS) entry which is preliminary data.</text>
</comment>
<dbReference type="Pfam" id="PF14479">
    <property type="entry name" value="HeLo"/>
    <property type="match status" value="1"/>
</dbReference>